<dbReference type="PROSITE" id="PS50977">
    <property type="entry name" value="HTH_TETR_2"/>
    <property type="match status" value="1"/>
</dbReference>
<dbReference type="Gene3D" id="1.10.10.60">
    <property type="entry name" value="Homeodomain-like"/>
    <property type="match status" value="1"/>
</dbReference>
<dbReference type="SUPFAM" id="SSF48498">
    <property type="entry name" value="Tetracyclin repressor-like, C-terminal domain"/>
    <property type="match status" value="1"/>
</dbReference>
<dbReference type="AlphaFoldDB" id="A0A3G5FIJ8"/>
<sequence>MSKEKKFQLRNQKILTTAENILKEKGYYRFKISDISEKMDIAKGTIYNHYVSKEDLLFAVIYPKFQHLRDALQEIPFSSSSFKQQLERAVRTALESDYHQFLKLTYSDMAVLFQEKNQEEMIAVQEEVIQAFKKILVSGVNEGVLRKELSLPFLSHQVLLLLDPLLNSLLVDSGEMGKEEFIQQTTEILLYGMTKG</sequence>
<organism evidence="4 5">
    <name type="scientific">Tetragenococcus halophilus</name>
    <name type="common">Pediococcus halophilus</name>
    <dbReference type="NCBI Taxonomy" id="51669"/>
    <lineage>
        <taxon>Bacteria</taxon>
        <taxon>Bacillati</taxon>
        <taxon>Bacillota</taxon>
        <taxon>Bacilli</taxon>
        <taxon>Lactobacillales</taxon>
        <taxon>Enterococcaceae</taxon>
        <taxon>Tetragenococcus</taxon>
    </lineage>
</organism>
<evidence type="ECO:0000256" key="2">
    <source>
        <dbReference type="PROSITE-ProRule" id="PRU00335"/>
    </source>
</evidence>
<feature type="domain" description="HTH tetR-type" evidence="3">
    <location>
        <begin position="8"/>
        <end position="68"/>
    </location>
</feature>
<protein>
    <submittedName>
        <fullName evidence="4">TetR/AcrR family transcriptional regulator</fullName>
    </submittedName>
</protein>
<evidence type="ECO:0000259" key="3">
    <source>
        <dbReference type="PROSITE" id="PS50977"/>
    </source>
</evidence>
<reference evidence="4 5" key="1">
    <citation type="journal article" date="2012" name="Int. J. Syst. Evol. Microbiol.">
        <title>Characterization of Tetragenococcus strains from sugar thick juice reveals a novel species, Tetragenococcus osmophilus sp. nov., and divides Tetragenococcus halophilus into two subspecies, T. halophilus subsp. halophilus subsp. nov. and T. halophilus subsp. flandriensis subsp. nov.</title>
        <authorList>
            <person name="Juste A."/>
            <person name="Van Trappen S."/>
            <person name="Verreth C."/>
            <person name="Cleenwerck I."/>
            <person name="De Vos P."/>
            <person name="Lievens B."/>
            <person name="Willems K.A."/>
        </authorList>
    </citation>
    <scope>NUCLEOTIDE SEQUENCE [LARGE SCALE GENOMIC DNA]</scope>
    <source>
        <strain evidence="4 5">LMG 26042</strain>
    </source>
</reference>
<dbReference type="Proteomes" id="UP000280475">
    <property type="component" value="Chromosome"/>
</dbReference>
<dbReference type="InterPro" id="IPR050624">
    <property type="entry name" value="HTH-type_Tx_Regulator"/>
</dbReference>
<dbReference type="Gene3D" id="1.10.357.10">
    <property type="entry name" value="Tetracycline Repressor, domain 2"/>
    <property type="match status" value="1"/>
</dbReference>
<dbReference type="InterPro" id="IPR009057">
    <property type="entry name" value="Homeodomain-like_sf"/>
</dbReference>
<feature type="DNA-binding region" description="H-T-H motif" evidence="2">
    <location>
        <begin position="31"/>
        <end position="50"/>
    </location>
</feature>
<dbReference type="EMBL" id="CP027768">
    <property type="protein sequence ID" value="AYW49948.1"/>
    <property type="molecule type" value="Genomic_DNA"/>
</dbReference>
<dbReference type="PANTHER" id="PTHR43479">
    <property type="entry name" value="ACREF/ENVCD OPERON REPRESSOR-RELATED"/>
    <property type="match status" value="1"/>
</dbReference>
<evidence type="ECO:0000256" key="1">
    <source>
        <dbReference type="ARBA" id="ARBA00023125"/>
    </source>
</evidence>
<proteinExistence type="predicted"/>
<dbReference type="RefSeq" id="WP_103892223.1">
    <property type="nucleotide sequence ID" value="NZ_CP027768.1"/>
</dbReference>
<dbReference type="Pfam" id="PF00440">
    <property type="entry name" value="TetR_N"/>
    <property type="match status" value="1"/>
</dbReference>
<dbReference type="SUPFAM" id="SSF46689">
    <property type="entry name" value="Homeodomain-like"/>
    <property type="match status" value="1"/>
</dbReference>
<evidence type="ECO:0000313" key="5">
    <source>
        <dbReference type="Proteomes" id="UP000280475"/>
    </source>
</evidence>
<dbReference type="PANTHER" id="PTHR43479:SF11">
    <property type="entry name" value="ACREF_ENVCD OPERON REPRESSOR-RELATED"/>
    <property type="match status" value="1"/>
</dbReference>
<dbReference type="InterPro" id="IPR036271">
    <property type="entry name" value="Tet_transcr_reg_TetR-rel_C_sf"/>
</dbReference>
<dbReference type="GO" id="GO:0003677">
    <property type="term" value="F:DNA binding"/>
    <property type="evidence" value="ECO:0007669"/>
    <property type="project" value="UniProtKB-UniRule"/>
</dbReference>
<evidence type="ECO:0000313" key="4">
    <source>
        <dbReference type="EMBL" id="AYW49948.1"/>
    </source>
</evidence>
<accession>A0A3G5FIJ8</accession>
<dbReference type="InterPro" id="IPR001647">
    <property type="entry name" value="HTH_TetR"/>
</dbReference>
<keyword evidence="1 2" id="KW-0238">DNA-binding</keyword>
<dbReference type="PRINTS" id="PR00455">
    <property type="entry name" value="HTHTETR"/>
</dbReference>
<name>A0A3G5FIJ8_TETHA</name>
<gene>
    <name evidence="4" type="ORF">C7H83_05440</name>
</gene>